<dbReference type="Pfam" id="PF10145">
    <property type="entry name" value="PhageMin_Tail"/>
    <property type="match status" value="1"/>
</dbReference>
<evidence type="ECO:0000256" key="3">
    <source>
        <dbReference type="SAM" id="MobiDB-lite"/>
    </source>
</evidence>
<organism evidence="5 6">
    <name type="scientific">Curtobacterium poinsettiae</name>
    <dbReference type="NCBI Taxonomy" id="159612"/>
    <lineage>
        <taxon>Bacteria</taxon>
        <taxon>Bacillati</taxon>
        <taxon>Actinomycetota</taxon>
        <taxon>Actinomycetes</taxon>
        <taxon>Micrococcales</taxon>
        <taxon>Microbacteriaceae</taxon>
        <taxon>Curtobacterium</taxon>
    </lineage>
</organism>
<protein>
    <submittedName>
        <fullName evidence="5">Phage tail tape measure protein</fullName>
    </submittedName>
</protein>
<proteinExistence type="predicted"/>
<feature type="region of interest" description="Disordered" evidence="3">
    <location>
        <begin position="1"/>
        <end position="20"/>
    </location>
</feature>
<dbReference type="AlphaFoldDB" id="A0A9Q9P8S0"/>
<feature type="coiled-coil region" evidence="2">
    <location>
        <begin position="894"/>
        <end position="925"/>
    </location>
</feature>
<dbReference type="NCBIfam" id="TIGR01760">
    <property type="entry name" value="tape_meas_TP901"/>
    <property type="match status" value="1"/>
</dbReference>
<keyword evidence="2" id="KW-0175">Coiled coil</keyword>
<evidence type="ECO:0000313" key="6">
    <source>
        <dbReference type="Proteomes" id="UP001062223"/>
    </source>
</evidence>
<evidence type="ECO:0000313" key="5">
    <source>
        <dbReference type="EMBL" id="UYC80650.1"/>
    </source>
</evidence>
<dbReference type="PANTHER" id="PTHR37813">
    <property type="entry name" value="FELS-2 PROPHAGE PROTEIN"/>
    <property type="match status" value="1"/>
</dbReference>
<sequence>MEKVRKATADTAKESDKLEKVGQAAERVGGSLLTMGAAATGSVLIVTKMAADFDAQMSKVQAATNATASEMGKFRNQALTAGAAFGYTATQVSEAQVELGKAGLATKDILSGGLTGVLALAASDNVDLGRATQIAAVAMKQFNLEGSDVPHIADLLAAGAGKALGGVEQLGDALNQSGLVASNFGFSIEETTGVLSSFADAGLLGSDAGTSLKSMLQMLANPSKESAQLMKSLGINVEDANGQFLGAADIAQVLHDRLSTLSDAQRQQALSQIFGADAVRAATVLYKEGADGIQEYIDQNNDAGYAIDQAAKKSNNLNGDLNKLKSAFQAGLIETGTSASSALRPMVQDLTSFIQKARELPEPLKATALGATGVVGAATLLGGGLLLAVPKIVEFRSAMASLRESGITGRAALSSVSRFLGGPWVGGVTLGVTAVALLNTELEKLKADSAEVTHTLKSASSAAEIYKTLGKGQLSAGIDGSVKDQLKDMDAALQSFASHNSDNGFQAILTRFTNTDFNQGINALRDINTEMGQLAQADPSKAVRAFELLAEQTDGSQKSLHRLVDAIGGDYRSALVQQADALGITANDTNLVKLAMGQYADAAKGAKQPTEDNAEALNALQGAAGEAAPSIDEVANALRALTSPTLDAREAKRQFQAAVDGVTDSLKENGTSLDISTEKGRNNQSALDGIAQAAQNAAGSIFEQTGSQQSATAAMEQGRSELIRALGQYGITGQAAQDYANKIIGTPTDWATTFQNNAPEAASKTSEYQQRLNALPKEKRTQVNAATAQAQSAIQGVLNSLGLVQSKTITITTNRVTVGTPENTNGVFKNKKAYGGYISGPGTGTSDSIPAMLSNGEYVIRERSVSKYGTGFLDAVNAGRYANGGLVHLAGGGSAEAAQKAAEARAKMAKERAEARQKAEAARLARQSDIYGFRTGVRTGSLTGQSAVSQAFQIATDSKFPERFRLSVARVAGASEKRLLSLEKQSDKAASAVSKASDKLDGLKSSASSMSSSIQGKLSDFAYGDYRSSSSLQRALTGRATKLKEFQSLLSKLQKNGLAPALLSEIASLGIDEGIPLAKSLASSSNSQIAAINTQYKSIQSTSSAIGSQVADANYGKLIDAAEKQLTAANRNTAKITSAINAESRKLQRVIGRALGVPGYAVGGYTGDGHPGAVAGVVHGREFVMNAYATAANRPLLEAMNNGGNVRYMDPTRVVQAAPAPSTSVEQHNHFKPMPNLDPNTLTTVLGRQLTRELAGMVS</sequence>
<accession>A0A9Q9P8S0</accession>
<dbReference type="Proteomes" id="UP001062223">
    <property type="component" value="Chromosome"/>
</dbReference>
<dbReference type="EMBL" id="CP106879">
    <property type="protein sequence ID" value="UYC80650.1"/>
    <property type="molecule type" value="Genomic_DNA"/>
</dbReference>
<evidence type="ECO:0000256" key="2">
    <source>
        <dbReference type="SAM" id="Coils"/>
    </source>
</evidence>
<keyword evidence="1" id="KW-1188">Viral release from host cell</keyword>
<evidence type="ECO:0000259" key="4">
    <source>
        <dbReference type="Pfam" id="PF10145"/>
    </source>
</evidence>
<gene>
    <name evidence="5" type="ORF">OE229_16275</name>
</gene>
<reference evidence="5" key="1">
    <citation type="submission" date="2022-09" db="EMBL/GenBank/DDBJ databases">
        <title>Taxonomy of Curtobacterium flaccumfaciens.</title>
        <authorList>
            <person name="Osdaghi E."/>
            <person name="Taghavi S.M."/>
            <person name="Hamidizade M."/>
            <person name="Abachi H."/>
            <person name="Fazliarab A."/>
            <person name="Baeyen S."/>
            <person name="Portier P."/>
            <person name="Van Vaerenbergh J."/>
            <person name="Jacques M.-A."/>
        </authorList>
    </citation>
    <scope>NUCLEOTIDE SEQUENCE</scope>
    <source>
        <strain evidence="5">AGQB46</strain>
    </source>
</reference>
<dbReference type="KEGG" id="cpoi:OE229_16275"/>
<name>A0A9Q9P8S0_9MICO</name>
<evidence type="ECO:0000256" key="1">
    <source>
        <dbReference type="ARBA" id="ARBA00022612"/>
    </source>
</evidence>
<dbReference type="RefSeq" id="WP_262138908.1">
    <property type="nucleotide sequence ID" value="NZ_CP106879.1"/>
</dbReference>
<dbReference type="PANTHER" id="PTHR37813:SF1">
    <property type="entry name" value="FELS-2 PROPHAGE PROTEIN"/>
    <property type="match status" value="1"/>
</dbReference>
<dbReference type="InterPro" id="IPR010090">
    <property type="entry name" value="Phage_tape_meas"/>
</dbReference>
<feature type="domain" description="Phage tail tape measure protein" evidence="4">
    <location>
        <begin position="75"/>
        <end position="275"/>
    </location>
</feature>